<organism evidence="3 4">
    <name type="scientific">Dysgonomonas hofstadii</name>
    <dbReference type="NCBI Taxonomy" id="637886"/>
    <lineage>
        <taxon>Bacteria</taxon>
        <taxon>Pseudomonadati</taxon>
        <taxon>Bacteroidota</taxon>
        <taxon>Bacteroidia</taxon>
        <taxon>Bacteroidales</taxon>
        <taxon>Dysgonomonadaceae</taxon>
        <taxon>Dysgonomonas</taxon>
    </lineage>
</organism>
<dbReference type="AlphaFoldDB" id="A0A840CI42"/>
<dbReference type="Pfam" id="PF19904">
    <property type="entry name" value="DUF6377"/>
    <property type="match status" value="1"/>
</dbReference>
<dbReference type="InterPro" id="IPR045957">
    <property type="entry name" value="DUF6377"/>
</dbReference>
<gene>
    <name evidence="3" type="ORF">GGR21_000214</name>
</gene>
<dbReference type="EMBL" id="JACIEP010000001">
    <property type="protein sequence ID" value="MBB4034329.1"/>
    <property type="molecule type" value="Genomic_DNA"/>
</dbReference>
<accession>A0A840CI42</accession>
<keyword evidence="1" id="KW-0812">Transmembrane</keyword>
<evidence type="ECO:0000313" key="4">
    <source>
        <dbReference type="Proteomes" id="UP000555103"/>
    </source>
</evidence>
<keyword evidence="1" id="KW-0472">Membrane</keyword>
<comment type="caution">
    <text evidence="3">The sequence shown here is derived from an EMBL/GenBank/DDBJ whole genome shotgun (WGS) entry which is preliminary data.</text>
</comment>
<protein>
    <recommendedName>
        <fullName evidence="2">DUF6377 domain-containing protein</fullName>
    </recommendedName>
</protein>
<name>A0A840CI42_9BACT</name>
<feature type="transmembrane region" description="Helical" evidence="1">
    <location>
        <begin position="307"/>
        <end position="327"/>
    </location>
</feature>
<sequence length="511" mass="59953">MDSLLKVLDKTISERPVYAAEKVSRIDELKSKLVKNLPLEDEFNINESIISEYESFICDSAITYINKNILISEKLNNRELISQSRLRYSFVLSICGLFTQAQEILSTINLNDLPTHLKFIYCWTYIRYYENLIKYTDDSKYGSKYLEEKMLYRDTIMSFLNKDSEMYIKENAFKLQDEGKYQESCQILMDIFSKEEPYTHSYAMSAMSLAIIYGYMKDDTQVEKYLALAAITDTRLAVKENEALLALAINLYDKGDVNRAYTYIRAALDDANFYNSRFRNTVIARVQPIIEDTYLQRIEQQKQNLRLYSILTSFFVIVLAIALYFIYRQIKIVSRARKNLKVVNGQLATVNQKLDEANLIKEKYIGYFMNQCGVYIDKLDDYRKNVNRKIKAGQVDDLYKLTSSTRSLEKDVEELYITFDKAFFKIYPDFVKGFNSLLRENERYKLEKEQLNTELRIFALIRLGITDVNQIAVFLRYSIQTIYNYKSKVKGKAIIDSEKFEEEVKKIGTFS</sequence>
<evidence type="ECO:0000259" key="2">
    <source>
        <dbReference type="Pfam" id="PF19904"/>
    </source>
</evidence>
<proteinExistence type="predicted"/>
<keyword evidence="4" id="KW-1185">Reference proteome</keyword>
<feature type="domain" description="DUF6377" evidence="2">
    <location>
        <begin position="233"/>
        <end position="472"/>
    </location>
</feature>
<evidence type="ECO:0000313" key="3">
    <source>
        <dbReference type="EMBL" id="MBB4034329.1"/>
    </source>
</evidence>
<keyword evidence="1" id="KW-1133">Transmembrane helix</keyword>
<evidence type="ECO:0000256" key="1">
    <source>
        <dbReference type="SAM" id="Phobius"/>
    </source>
</evidence>
<reference evidence="3 4" key="1">
    <citation type="submission" date="2020-08" db="EMBL/GenBank/DDBJ databases">
        <title>Genomic Encyclopedia of Type Strains, Phase IV (KMG-IV): sequencing the most valuable type-strain genomes for metagenomic binning, comparative biology and taxonomic classification.</title>
        <authorList>
            <person name="Goeker M."/>
        </authorList>
    </citation>
    <scope>NUCLEOTIDE SEQUENCE [LARGE SCALE GENOMIC DNA]</scope>
    <source>
        <strain evidence="3 4">DSM 104969</strain>
    </source>
</reference>
<dbReference type="Proteomes" id="UP000555103">
    <property type="component" value="Unassembled WGS sequence"/>
</dbReference>